<evidence type="ECO:0000313" key="5">
    <source>
        <dbReference type="EMBL" id="KKK78408.1"/>
    </source>
</evidence>
<dbReference type="Gene3D" id="3.40.1050.10">
    <property type="entry name" value="Carbonic anhydrase"/>
    <property type="match status" value="1"/>
</dbReference>
<reference evidence="5" key="1">
    <citation type="journal article" date="2015" name="Nature">
        <title>Complex archaea that bridge the gap between prokaryotes and eukaryotes.</title>
        <authorList>
            <person name="Spang A."/>
            <person name="Saw J.H."/>
            <person name="Jorgensen S.L."/>
            <person name="Zaremba-Niedzwiedzka K."/>
            <person name="Martijn J."/>
            <person name="Lind A.E."/>
            <person name="van Eijk R."/>
            <person name="Schleper C."/>
            <person name="Guy L."/>
            <person name="Ettema T.J."/>
        </authorList>
    </citation>
    <scope>NUCLEOTIDE SEQUENCE</scope>
</reference>
<dbReference type="GO" id="GO:0008270">
    <property type="term" value="F:zinc ion binding"/>
    <property type="evidence" value="ECO:0007669"/>
    <property type="project" value="InterPro"/>
</dbReference>
<accession>A0A0F8YAK3</accession>
<evidence type="ECO:0008006" key="6">
    <source>
        <dbReference type="Google" id="ProtNLM"/>
    </source>
</evidence>
<feature type="non-terminal residue" evidence="5">
    <location>
        <position position="217"/>
    </location>
</feature>
<keyword evidence="3" id="KW-0479">Metal-binding</keyword>
<comment type="cofactor">
    <cofactor evidence="1">
        <name>Zn(2+)</name>
        <dbReference type="ChEBI" id="CHEBI:29105"/>
    </cofactor>
</comment>
<comment type="similarity">
    <text evidence="2">Belongs to the beta-class carbonic anhydrase family.</text>
</comment>
<dbReference type="PANTHER" id="PTHR43175:SF3">
    <property type="entry name" value="CARBON DISULFIDE HYDROLASE"/>
    <property type="match status" value="1"/>
</dbReference>
<dbReference type="AlphaFoldDB" id="A0A0F8YAK3"/>
<comment type="caution">
    <text evidence="5">The sequence shown here is derived from an EMBL/GenBank/DDBJ whole genome shotgun (WGS) entry which is preliminary data.</text>
</comment>
<dbReference type="PANTHER" id="PTHR43175">
    <property type="entry name" value="CARBONIC ANHYDRASE"/>
    <property type="match status" value="1"/>
</dbReference>
<proteinExistence type="inferred from homology"/>
<evidence type="ECO:0000256" key="3">
    <source>
        <dbReference type="ARBA" id="ARBA00022723"/>
    </source>
</evidence>
<evidence type="ECO:0000256" key="4">
    <source>
        <dbReference type="ARBA" id="ARBA00022833"/>
    </source>
</evidence>
<sequence>MLDIKRMLIEGNLRFHLKINQDLENIETKIKLPRYPVLILTCMDPRIDIHRIFQLDPGDVFVLRNAGNLCSQDSLRSILLAIYQYNIKYIIILGHLDCGMTKINLLELKRNVPYEFLPNTSNETLDLFAETRELFKPFNDELRNIKQQMETLHRLQLHNQEVKILGMLYDVETGWVLEYERFKEIVSIENFRNHYKTILREKQYQFIDFLKTIEDEI</sequence>
<name>A0A0F8YAK3_9ZZZZ</name>
<evidence type="ECO:0000256" key="1">
    <source>
        <dbReference type="ARBA" id="ARBA00001947"/>
    </source>
</evidence>
<dbReference type="EMBL" id="LAZR01054505">
    <property type="protein sequence ID" value="KKK78408.1"/>
    <property type="molecule type" value="Genomic_DNA"/>
</dbReference>
<dbReference type="GO" id="GO:0004089">
    <property type="term" value="F:carbonate dehydratase activity"/>
    <property type="evidence" value="ECO:0007669"/>
    <property type="project" value="InterPro"/>
</dbReference>
<dbReference type="InterPro" id="IPR001765">
    <property type="entry name" value="Carbonic_anhydrase"/>
</dbReference>
<dbReference type="InterPro" id="IPR036874">
    <property type="entry name" value="Carbonic_anhydrase_sf"/>
</dbReference>
<evidence type="ECO:0000256" key="2">
    <source>
        <dbReference type="ARBA" id="ARBA00006217"/>
    </source>
</evidence>
<dbReference type="SUPFAM" id="SSF53056">
    <property type="entry name" value="beta-carbonic anhydrase, cab"/>
    <property type="match status" value="1"/>
</dbReference>
<dbReference type="Pfam" id="PF00484">
    <property type="entry name" value="Pro_CA"/>
    <property type="match status" value="1"/>
</dbReference>
<keyword evidence="4" id="KW-0862">Zinc</keyword>
<protein>
    <recommendedName>
        <fullName evidence="6">Carbonic anhydrase</fullName>
    </recommendedName>
</protein>
<organism evidence="5">
    <name type="scientific">marine sediment metagenome</name>
    <dbReference type="NCBI Taxonomy" id="412755"/>
    <lineage>
        <taxon>unclassified sequences</taxon>
        <taxon>metagenomes</taxon>
        <taxon>ecological metagenomes</taxon>
    </lineage>
</organism>
<dbReference type="SMART" id="SM00947">
    <property type="entry name" value="Pro_CA"/>
    <property type="match status" value="1"/>
</dbReference>
<gene>
    <name evidence="5" type="ORF">LCGC14_2843880</name>
</gene>